<dbReference type="PROSITE" id="PS01047">
    <property type="entry name" value="HMA_1"/>
    <property type="match status" value="1"/>
</dbReference>
<feature type="transmembrane region" description="Helical" evidence="6">
    <location>
        <begin position="179"/>
        <end position="200"/>
    </location>
</feature>
<evidence type="ECO:0000256" key="2">
    <source>
        <dbReference type="ARBA" id="ARBA00022692"/>
    </source>
</evidence>
<feature type="transmembrane region" description="Helical" evidence="6">
    <location>
        <begin position="89"/>
        <end position="108"/>
    </location>
</feature>
<feature type="transmembrane region" description="Helical" evidence="6">
    <location>
        <begin position="114"/>
        <end position="134"/>
    </location>
</feature>
<evidence type="ECO:0000313" key="9">
    <source>
        <dbReference type="Proteomes" id="UP000746690"/>
    </source>
</evidence>
<dbReference type="CDD" id="cd00371">
    <property type="entry name" value="HMA"/>
    <property type="match status" value="1"/>
</dbReference>
<keyword evidence="9" id="KW-1185">Reference proteome</keyword>
<protein>
    <submittedName>
        <fullName evidence="8">Heavy metal transporter</fullName>
    </submittedName>
</protein>
<feature type="transmembrane region" description="Helical" evidence="6">
    <location>
        <begin position="221"/>
        <end position="241"/>
    </location>
</feature>
<dbReference type="InterPro" id="IPR006121">
    <property type="entry name" value="HMA_dom"/>
</dbReference>
<proteinExistence type="predicted"/>
<gene>
    <name evidence="8" type="ORF">HHX25_19985</name>
</gene>
<dbReference type="Proteomes" id="UP000746690">
    <property type="component" value="Unassembled WGS sequence"/>
</dbReference>
<evidence type="ECO:0000256" key="1">
    <source>
        <dbReference type="ARBA" id="ARBA00004141"/>
    </source>
</evidence>
<organism evidence="8 9">
    <name type="scientific">Flavivirga algicola</name>
    <dbReference type="NCBI Taxonomy" id="2729136"/>
    <lineage>
        <taxon>Bacteria</taxon>
        <taxon>Pseudomonadati</taxon>
        <taxon>Bacteroidota</taxon>
        <taxon>Flavobacteriia</taxon>
        <taxon>Flavobacteriales</taxon>
        <taxon>Flavobacteriaceae</taxon>
        <taxon>Flavivirga</taxon>
    </lineage>
</organism>
<dbReference type="InterPro" id="IPR036163">
    <property type="entry name" value="HMA_dom_sf"/>
</dbReference>
<dbReference type="InterPro" id="IPR009908">
    <property type="entry name" value="Methylamine_util_MauE"/>
</dbReference>
<comment type="subcellular location">
    <subcellularLocation>
        <location evidence="1">Membrane</location>
        <topology evidence="1">Multi-pass membrane protein</topology>
    </subcellularLocation>
</comment>
<evidence type="ECO:0000256" key="6">
    <source>
        <dbReference type="SAM" id="Phobius"/>
    </source>
</evidence>
<keyword evidence="4 6" id="KW-1133">Transmembrane helix</keyword>
<sequence>MKHTYTVTGMTCNGCKTSVENKLNTIDNVLSVIVNLEKAEALIEMSSHIPVSELQNTLSDKYSISEKKTSNERMLASTTVEKKSELKQLFPLFLIFGYITVAAVLINYRPWNGAGFMLDFMGLFYIVFSFFKLLDLKGFPESFKMYDPLAKVIPIYGWLYPFIELSLGVMFLMRIQIPVALFITLVILGITTIGVTKTLLNKKTIQCACLGTALKLPMTKATFIENSIMIVMAVIMLIKAYN</sequence>
<dbReference type="InterPro" id="IPR017969">
    <property type="entry name" value="Heavy-metal-associated_CS"/>
</dbReference>
<keyword evidence="2 6" id="KW-0812">Transmembrane</keyword>
<keyword evidence="5 6" id="KW-0472">Membrane</keyword>
<dbReference type="EMBL" id="JABBHF010000016">
    <property type="protein sequence ID" value="NMH89792.1"/>
    <property type="molecule type" value="Genomic_DNA"/>
</dbReference>
<dbReference type="SUPFAM" id="SSF55008">
    <property type="entry name" value="HMA, heavy metal-associated domain"/>
    <property type="match status" value="1"/>
</dbReference>
<feature type="transmembrane region" description="Helical" evidence="6">
    <location>
        <begin position="155"/>
        <end position="173"/>
    </location>
</feature>
<reference evidence="8 9" key="1">
    <citation type="submission" date="2020-04" db="EMBL/GenBank/DDBJ databases">
        <title>A Flavivirga sp. nov.</title>
        <authorList>
            <person name="Sun X."/>
        </authorList>
    </citation>
    <scope>NUCLEOTIDE SEQUENCE [LARGE SCALE GENOMIC DNA]</scope>
    <source>
        <strain evidence="8 9">Y03</strain>
    </source>
</reference>
<evidence type="ECO:0000259" key="7">
    <source>
        <dbReference type="PROSITE" id="PS50846"/>
    </source>
</evidence>
<evidence type="ECO:0000256" key="3">
    <source>
        <dbReference type="ARBA" id="ARBA00022723"/>
    </source>
</evidence>
<evidence type="ECO:0000256" key="5">
    <source>
        <dbReference type="ARBA" id="ARBA00023136"/>
    </source>
</evidence>
<accession>A0ABX1S1S8</accession>
<dbReference type="PROSITE" id="PS50846">
    <property type="entry name" value="HMA_2"/>
    <property type="match status" value="1"/>
</dbReference>
<evidence type="ECO:0000256" key="4">
    <source>
        <dbReference type="ARBA" id="ARBA00022989"/>
    </source>
</evidence>
<keyword evidence="3" id="KW-0479">Metal-binding</keyword>
<dbReference type="RefSeq" id="WP_169677102.1">
    <property type="nucleotide sequence ID" value="NZ_JABBHF010000016.1"/>
</dbReference>
<evidence type="ECO:0000313" key="8">
    <source>
        <dbReference type="EMBL" id="NMH89792.1"/>
    </source>
</evidence>
<dbReference type="Pfam" id="PF07291">
    <property type="entry name" value="MauE"/>
    <property type="match status" value="1"/>
</dbReference>
<comment type="caution">
    <text evidence="8">The sequence shown here is derived from an EMBL/GenBank/DDBJ whole genome shotgun (WGS) entry which is preliminary data.</text>
</comment>
<name>A0ABX1S1S8_9FLAO</name>
<dbReference type="Pfam" id="PF00403">
    <property type="entry name" value="HMA"/>
    <property type="match status" value="1"/>
</dbReference>
<dbReference type="Gene3D" id="3.30.70.100">
    <property type="match status" value="1"/>
</dbReference>
<feature type="domain" description="HMA" evidence="7">
    <location>
        <begin position="1"/>
        <end position="66"/>
    </location>
</feature>